<dbReference type="PRINTS" id="PR00455">
    <property type="entry name" value="HTHTETR"/>
</dbReference>
<feature type="DNA-binding region" description="H-T-H motif" evidence="4">
    <location>
        <begin position="27"/>
        <end position="46"/>
    </location>
</feature>
<keyword evidence="7" id="KW-1185">Reference proteome</keyword>
<dbReference type="SUPFAM" id="SSF48498">
    <property type="entry name" value="Tetracyclin repressor-like, C-terminal domain"/>
    <property type="match status" value="1"/>
</dbReference>
<dbReference type="OrthoDB" id="4541465at2"/>
<dbReference type="InterPro" id="IPR036271">
    <property type="entry name" value="Tet_transcr_reg_TetR-rel_C_sf"/>
</dbReference>
<accession>A0A1H0Q0Z8</accession>
<dbReference type="GO" id="GO:0003677">
    <property type="term" value="F:DNA binding"/>
    <property type="evidence" value="ECO:0007669"/>
    <property type="project" value="UniProtKB-UniRule"/>
</dbReference>
<name>A0A1H0Q0Z8_9ACTN</name>
<reference evidence="6 7" key="1">
    <citation type="submission" date="2016-10" db="EMBL/GenBank/DDBJ databases">
        <authorList>
            <person name="de Groot N.N."/>
        </authorList>
    </citation>
    <scope>NUCLEOTIDE SEQUENCE [LARGE SCALE GENOMIC DNA]</scope>
    <source>
        <strain evidence="6 7">CGMCC 4.2022</strain>
    </source>
</reference>
<dbReference type="Pfam" id="PF00440">
    <property type="entry name" value="TetR_N"/>
    <property type="match status" value="1"/>
</dbReference>
<dbReference type="STRING" id="310781.SAMN05216259_11793"/>
<protein>
    <submittedName>
        <fullName evidence="6">Transcriptional regulator, TetR family</fullName>
    </submittedName>
</protein>
<dbReference type="Pfam" id="PF16925">
    <property type="entry name" value="TetR_C_13"/>
    <property type="match status" value="1"/>
</dbReference>
<dbReference type="EMBL" id="FNIE01000017">
    <property type="protein sequence ID" value="SDP11127.1"/>
    <property type="molecule type" value="Genomic_DNA"/>
</dbReference>
<dbReference type="AlphaFoldDB" id="A0A1H0Q0Z8"/>
<organism evidence="6 7">
    <name type="scientific">Actinacidiphila guanduensis</name>
    <dbReference type="NCBI Taxonomy" id="310781"/>
    <lineage>
        <taxon>Bacteria</taxon>
        <taxon>Bacillati</taxon>
        <taxon>Actinomycetota</taxon>
        <taxon>Actinomycetes</taxon>
        <taxon>Kitasatosporales</taxon>
        <taxon>Streptomycetaceae</taxon>
        <taxon>Actinacidiphila</taxon>
    </lineage>
</organism>
<evidence type="ECO:0000313" key="6">
    <source>
        <dbReference type="EMBL" id="SDP11127.1"/>
    </source>
</evidence>
<dbReference type="PROSITE" id="PS50977">
    <property type="entry name" value="HTH_TETR_2"/>
    <property type="match status" value="1"/>
</dbReference>
<dbReference type="Proteomes" id="UP000199341">
    <property type="component" value="Unassembled WGS sequence"/>
</dbReference>
<evidence type="ECO:0000256" key="2">
    <source>
        <dbReference type="ARBA" id="ARBA00023125"/>
    </source>
</evidence>
<dbReference type="PANTHER" id="PTHR47506">
    <property type="entry name" value="TRANSCRIPTIONAL REGULATORY PROTEIN"/>
    <property type="match status" value="1"/>
</dbReference>
<sequence length="190" mass="20838">MPRKSLRGELVAAATEQFHTLGYHAAGVKTIADAAHAPKGSFYNHFESKEALAVLALEEYGRTRRIPELLDTSVDPLQRLRAHFQFLREENLAHAFRRGCLVGDLSVEVADSSEPVRAAAGRAFANWRDAIASAVGNAQQAGLVSRAVDADTLARFVLNAWEGTLIAARVERTARPYEAFFTLVFDTLLT</sequence>
<dbReference type="InterPro" id="IPR011075">
    <property type="entry name" value="TetR_C"/>
</dbReference>
<evidence type="ECO:0000256" key="1">
    <source>
        <dbReference type="ARBA" id="ARBA00023015"/>
    </source>
</evidence>
<keyword evidence="3" id="KW-0804">Transcription</keyword>
<dbReference type="PANTHER" id="PTHR47506:SF6">
    <property type="entry name" value="HTH-TYPE TRANSCRIPTIONAL REPRESSOR NEMR"/>
    <property type="match status" value="1"/>
</dbReference>
<proteinExistence type="predicted"/>
<dbReference type="SUPFAM" id="SSF46689">
    <property type="entry name" value="Homeodomain-like"/>
    <property type="match status" value="1"/>
</dbReference>
<dbReference type="RefSeq" id="WP_093787700.1">
    <property type="nucleotide sequence ID" value="NZ_FNIE01000017.1"/>
</dbReference>
<dbReference type="InterPro" id="IPR001647">
    <property type="entry name" value="HTH_TetR"/>
</dbReference>
<evidence type="ECO:0000256" key="3">
    <source>
        <dbReference type="ARBA" id="ARBA00023163"/>
    </source>
</evidence>
<gene>
    <name evidence="6" type="ORF">SAMN05216259_11793</name>
</gene>
<keyword evidence="1" id="KW-0805">Transcription regulation</keyword>
<dbReference type="InterPro" id="IPR009057">
    <property type="entry name" value="Homeodomain-like_sf"/>
</dbReference>
<evidence type="ECO:0000313" key="7">
    <source>
        <dbReference type="Proteomes" id="UP000199341"/>
    </source>
</evidence>
<evidence type="ECO:0000259" key="5">
    <source>
        <dbReference type="PROSITE" id="PS50977"/>
    </source>
</evidence>
<feature type="domain" description="HTH tetR-type" evidence="5">
    <location>
        <begin position="4"/>
        <end position="64"/>
    </location>
</feature>
<keyword evidence="2 4" id="KW-0238">DNA-binding</keyword>
<dbReference type="Gene3D" id="1.10.357.10">
    <property type="entry name" value="Tetracycline Repressor, domain 2"/>
    <property type="match status" value="1"/>
</dbReference>
<evidence type="ECO:0000256" key="4">
    <source>
        <dbReference type="PROSITE-ProRule" id="PRU00335"/>
    </source>
</evidence>